<protein>
    <submittedName>
        <fullName evidence="2">Uncharacterized protein</fullName>
    </submittedName>
</protein>
<proteinExistence type="predicted"/>
<feature type="region of interest" description="Disordered" evidence="1">
    <location>
        <begin position="69"/>
        <end position="98"/>
    </location>
</feature>
<feature type="region of interest" description="Disordered" evidence="1">
    <location>
        <begin position="1"/>
        <end position="21"/>
    </location>
</feature>
<sequence length="98" mass="10061">MTSPRLRHSSSAARLAVKHAAQGDPFESLGLRVPMPTYVPQQRQAQAAPAARQRTISGVYMLGLGVGHSAAQGRRPSGLAVPTRGAGGSSGGDEGDVE</sequence>
<organism evidence="2 3">
    <name type="scientific">Mycena albidolilacea</name>
    <dbReference type="NCBI Taxonomy" id="1033008"/>
    <lineage>
        <taxon>Eukaryota</taxon>
        <taxon>Fungi</taxon>
        <taxon>Dikarya</taxon>
        <taxon>Basidiomycota</taxon>
        <taxon>Agaricomycotina</taxon>
        <taxon>Agaricomycetes</taxon>
        <taxon>Agaricomycetidae</taxon>
        <taxon>Agaricales</taxon>
        <taxon>Marasmiineae</taxon>
        <taxon>Mycenaceae</taxon>
        <taxon>Mycena</taxon>
    </lineage>
</organism>
<gene>
    <name evidence="2" type="ORF">DFH08DRAFT_903875</name>
</gene>
<evidence type="ECO:0000313" key="2">
    <source>
        <dbReference type="EMBL" id="KAJ7303672.1"/>
    </source>
</evidence>
<accession>A0AAD7E9X6</accession>
<reference evidence="2" key="1">
    <citation type="submission" date="2023-03" db="EMBL/GenBank/DDBJ databases">
        <title>Massive genome expansion in bonnet fungi (Mycena s.s.) driven by repeated elements and novel gene families across ecological guilds.</title>
        <authorList>
            <consortium name="Lawrence Berkeley National Laboratory"/>
            <person name="Harder C.B."/>
            <person name="Miyauchi S."/>
            <person name="Viragh M."/>
            <person name="Kuo A."/>
            <person name="Thoen E."/>
            <person name="Andreopoulos B."/>
            <person name="Lu D."/>
            <person name="Skrede I."/>
            <person name="Drula E."/>
            <person name="Henrissat B."/>
            <person name="Morin E."/>
            <person name="Kohler A."/>
            <person name="Barry K."/>
            <person name="LaButti K."/>
            <person name="Morin E."/>
            <person name="Salamov A."/>
            <person name="Lipzen A."/>
            <person name="Mereny Z."/>
            <person name="Hegedus B."/>
            <person name="Baldrian P."/>
            <person name="Stursova M."/>
            <person name="Weitz H."/>
            <person name="Taylor A."/>
            <person name="Grigoriev I.V."/>
            <person name="Nagy L.G."/>
            <person name="Martin F."/>
            <person name="Kauserud H."/>
        </authorList>
    </citation>
    <scope>NUCLEOTIDE SEQUENCE</scope>
    <source>
        <strain evidence="2">CBHHK002</strain>
    </source>
</reference>
<dbReference type="Proteomes" id="UP001218218">
    <property type="component" value="Unassembled WGS sequence"/>
</dbReference>
<evidence type="ECO:0000313" key="3">
    <source>
        <dbReference type="Proteomes" id="UP001218218"/>
    </source>
</evidence>
<name>A0AAD7E9X6_9AGAR</name>
<dbReference type="EMBL" id="JARIHO010000104">
    <property type="protein sequence ID" value="KAJ7303672.1"/>
    <property type="molecule type" value="Genomic_DNA"/>
</dbReference>
<comment type="caution">
    <text evidence="2">The sequence shown here is derived from an EMBL/GenBank/DDBJ whole genome shotgun (WGS) entry which is preliminary data.</text>
</comment>
<keyword evidence="3" id="KW-1185">Reference proteome</keyword>
<dbReference type="AlphaFoldDB" id="A0AAD7E9X6"/>
<evidence type="ECO:0000256" key="1">
    <source>
        <dbReference type="SAM" id="MobiDB-lite"/>
    </source>
</evidence>
<feature type="non-terminal residue" evidence="2">
    <location>
        <position position="1"/>
    </location>
</feature>